<keyword evidence="3" id="KW-1185">Reference proteome</keyword>
<evidence type="ECO:0000256" key="1">
    <source>
        <dbReference type="SAM" id="Phobius"/>
    </source>
</evidence>
<keyword evidence="1" id="KW-1133">Transmembrane helix</keyword>
<keyword evidence="1" id="KW-0812">Transmembrane</keyword>
<evidence type="ECO:0000313" key="2">
    <source>
        <dbReference type="EMBL" id="KAK9229962.1"/>
    </source>
</evidence>
<reference evidence="2 3" key="1">
    <citation type="submission" date="2024-05" db="EMBL/GenBank/DDBJ databases">
        <title>Haplotype-resolved chromosome-level genome assembly of Huyou (Citrus changshanensis).</title>
        <authorList>
            <person name="Miao C."/>
            <person name="Chen W."/>
            <person name="Wu Y."/>
            <person name="Wang L."/>
            <person name="Zhao S."/>
            <person name="Grierson D."/>
            <person name="Xu C."/>
            <person name="Chen K."/>
        </authorList>
    </citation>
    <scope>NUCLEOTIDE SEQUENCE [LARGE SCALE GENOMIC DNA]</scope>
    <source>
        <strain evidence="2">01-14</strain>
        <tissue evidence="2">Leaf</tissue>
    </source>
</reference>
<keyword evidence="1" id="KW-0472">Membrane</keyword>
<proteinExistence type="predicted"/>
<organism evidence="2 3">
    <name type="scientific">Citrus x changshan-huyou</name>
    <dbReference type="NCBI Taxonomy" id="2935761"/>
    <lineage>
        <taxon>Eukaryota</taxon>
        <taxon>Viridiplantae</taxon>
        <taxon>Streptophyta</taxon>
        <taxon>Embryophyta</taxon>
        <taxon>Tracheophyta</taxon>
        <taxon>Spermatophyta</taxon>
        <taxon>Magnoliopsida</taxon>
        <taxon>eudicotyledons</taxon>
        <taxon>Gunneridae</taxon>
        <taxon>Pentapetalae</taxon>
        <taxon>rosids</taxon>
        <taxon>malvids</taxon>
        <taxon>Sapindales</taxon>
        <taxon>Rutaceae</taxon>
        <taxon>Aurantioideae</taxon>
        <taxon>Citrus</taxon>
    </lineage>
</organism>
<dbReference type="Proteomes" id="UP001428341">
    <property type="component" value="Unassembled WGS sequence"/>
</dbReference>
<accession>A0AAP0QWH9</accession>
<comment type="caution">
    <text evidence="2">The sequence shown here is derived from an EMBL/GenBank/DDBJ whole genome shotgun (WGS) entry which is preliminary data.</text>
</comment>
<feature type="transmembrane region" description="Helical" evidence="1">
    <location>
        <begin position="50"/>
        <end position="73"/>
    </location>
</feature>
<gene>
    <name evidence="2" type="ORF">WN944_022929</name>
</gene>
<evidence type="ECO:0008006" key="4">
    <source>
        <dbReference type="Google" id="ProtNLM"/>
    </source>
</evidence>
<sequence>MLHYLKALEWIESTKALLQMHVMLEDILRGVPEVKRMVNKSETSGLKSNVMKVILCGNVIFLTLCAIVFFCGLKVNKLCVCREGAIEVKKLTSDSIQHKEMKIRKKAQ</sequence>
<name>A0AAP0QWH9_9ROSI</name>
<dbReference type="EMBL" id="JBCGBO010000001">
    <property type="protein sequence ID" value="KAK9229962.1"/>
    <property type="molecule type" value="Genomic_DNA"/>
</dbReference>
<dbReference type="AlphaFoldDB" id="A0AAP0QWH9"/>
<protein>
    <recommendedName>
        <fullName evidence="4">Transmembrane protein</fullName>
    </recommendedName>
</protein>
<evidence type="ECO:0000313" key="3">
    <source>
        <dbReference type="Proteomes" id="UP001428341"/>
    </source>
</evidence>